<protein>
    <recommendedName>
        <fullName evidence="9">VPS37 C-terminal domain-containing protein</fullName>
    </recommendedName>
</protein>
<dbReference type="PANTHER" id="PTHR13678:SF25">
    <property type="entry name" value="EG:115C2.5 PROTEIN"/>
    <property type="match status" value="1"/>
</dbReference>
<name>A0ABD2NXZ7_9CUCU</name>
<accession>A0ABD2NXZ7</accession>
<keyword evidence="4" id="KW-0967">Endosome</keyword>
<evidence type="ECO:0000256" key="5">
    <source>
        <dbReference type="ARBA" id="ARBA00022927"/>
    </source>
</evidence>
<evidence type="ECO:0000256" key="7">
    <source>
        <dbReference type="PROSITE-ProRule" id="PRU00646"/>
    </source>
</evidence>
<feature type="coiled-coil region" evidence="8">
    <location>
        <begin position="202"/>
        <end position="236"/>
    </location>
</feature>
<comment type="caution">
    <text evidence="10">The sequence shown here is derived from an EMBL/GenBank/DDBJ whole genome shotgun (WGS) entry which is preliminary data.</text>
</comment>
<dbReference type="InterPro" id="IPR029012">
    <property type="entry name" value="Helix_hairpin_bin_sf"/>
</dbReference>
<evidence type="ECO:0000313" key="11">
    <source>
        <dbReference type="Proteomes" id="UP001516400"/>
    </source>
</evidence>
<organism evidence="10 11">
    <name type="scientific">Cryptolaemus montrouzieri</name>
    <dbReference type="NCBI Taxonomy" id="559131"/>
    <lineage>
        <taxon>Eukaryota</taxon>
        <taxon>Metazoa</taxon>
        <taxon>Ecdysozoa</taxon>
        <taxon>Arthropoda</taxon>
        <taxon>Hexapoda</taxon>
        <taxon>Insecta</taxon>
        <taxon>Pterygota</taxon>
        <taxon>Neoptera</taxon>
        <taxon>Endopterygota</taxon>
        <taxon>Coleoptera</taxon>
        <taxon>Polyphaga</taxon>
        <taxon>Cucujiformia</taxon>
        <taxon>Coccinelloidea</taxon>
        <taxon>Coccinellidae</taxon>
        <taxon>Scymninae</taxon>
        <taxon>Scymnini</taxon>
        <taxon>Cryptolaemus</taxon>
    </lineage>
</organism>
<keyword evidence="11" id="KW-1185">Reference proteome</keyword>
<dbReference type="GO" id="GO:0000813">
    <property type="term" value="C:ESCRT I complex"/>
    <property type="evidence" value="ECO:0007669"/>
    <property type="project" value="UniProtKB-ARBA"/>
</dbReference>
<sequence length="335" mass="38584">MVYVMLPRIYRTEADIRKQQINTLKIFNANVTELTEGIEYQVDFQAGGRDFNLLVSLGNDFPNEKPLLKIIPNVVHSWVNQEGDITSAPGLLNFTIHSDLGRVVQAVIREFERNPPPLVSEYGENITSTVTTKDSEKSSPSYLMNFPTSSNFSPPSQITVNSTLSMQRNYFPELNKLTLKELKSLDGNLDKQDDFLLELPQLKEQNRMIDDLIVQVEELAESNLSKQEQLEKLRKGIEFRIEQVTNQTFETEKLHNEYKMLSEKFSPRNIQEKLRVASRKADEDSEKLAELFLSGDMDVERFLSSYIKSRSLYQTRKTKEEKLSQQIDSLEKAGF</sequence>
<dbReference type="EMBL" id="JABFTP020000144">
    <property type="protein sequence ID" value="KAL3283591.1"/>
    <property type="molecule type" value="Genomic_DNA"/>
</dbReference>
<comment type="similarity">
    <text evidence="2">Belongs to the VPS37 family.</text>
</comment>
<dbReference type="SUPFAM" id="SSF140111">
    <property type="entry name" value="Endosomal sorting complex assembly domain"/>
    <property type="match status" value="1"/>
</dbReference>
<keyword evidence="8" id="KW-0175">Coiled coil</keyword>
<reference evidence="10 11" key="1">
    <citation type="journal article" date="2021" name="BMC Biol.">
        <title>Horizontally acquired antibacterial genes associated with adaptive radiation of ladybird beetles.</title>
        <authorList>
            <person name="Li H.S."/>
            <person name="Tang X.F."/>
            <person name="Huang Y.H."/>
            <person name="Xu Z.Y."/>
            <person name="Chen M.L."/>
            <person name="Du X.Y."/>
            <person name="Qiu B.Y."/>
            <person name="Chen P.T."/>
            <person name="Zhang W."/>
            <person name="Slipinski A."/>
            <person name="Escalona H.E."/>
            <person name="Waterhouse R.M."/>
            <person name="Zwick A."/>
            <person name="Pang H."/>
        </authorList>
    </citation>
    <scope>NUCLEOTIDE SEQUENCE [LARGE SCALE GENOMIC DNA]</scope>
    <source>
        <strain evidence="10">SYSU2018</strain>
    </source>
</reference>
<dbReference type="InterPro" id="IPR037202">
    <property type="entry name" value="ESCRT_assembly_dom"/>
</dbReference>
<comment type="function">
    <text evidence="6">Component of the ESCRT-I complex, a regulator of vesicular trafficking process. Required for the sorting of endocytic ubiquitinated cargos into multivesicular bodies. May be involved in cell growth and differentiation.</text>
</comment>
<dbReference type="PANTHER" id="PTHR13678">
    <property type="entry name" value="VACUOLAR PROTEIN SORTING-ASSOCIATED PROTEIN 37"/>
    <property type="match status" value="1"/>
</dbReference>
<dbReference type="SUPFAM" id="SSF54495">
    <property type="entry name" value="UBC-like"/>
    <property type="match status" value="1"/>
</dbReference>
<evidence type="ECO:0000256" key="2">
    <source>
        <dbReference type="ARBA" id="ARBA00007617"/>
    </source>
</evidence>
<evidence type="ECO:0000256" key="6">
    <source>
        <dbReference type="ARBA" id="ARBA00025010"/>
    </source>
</evidence>
<feature type="domain" description="VPS37 C-terminal" evidence="9">
    <location>
        <begin position="248"/>
        <end position="335"/>
    </location>
</feature>
<dbReference type="Pfam" id="PF07200">
    <property type="entry name" value="Mod_r"/>
    <property type="match status" value="1"/>
</dbReference>
<evidence type="ECO:0000256" key="8">
    <source>
        <dbReference type="SAM" id="Coils"/>
    </source>
</evidence>
<dbReference type="InterPro" id="IPR009851">
    <property type="entry name" value="Mod_r"/>
</dbReference>
<proteinExistence type="inferred from homology"/>
<evidence type="ECO:0000256" key="4">
    <source>
        <dbReference type="ARBA" id="ARBA00022753"/>
    </source>
</evidence>
<evidence type="ECO:0000259" key="9">
    <source>
        <dbReference type="PROSITE" id="PS51314"/>
    </source>
</evidence>
<comment type="subcellular location">
    <subcellularLocation>
        <location evidence="1">Late endosome membrane</location>
        <topology evidence="1">Peripheral membrane protein</topology>
    </subcellularLocation>
</comment>
<dbReference type="GO" id="GO:0031902">
    <property type="term" value="C:late endosome membrane"/>
    <property type="evidence" value="ECO:0007669"/>
    <property type="project" value="UniProtKB-SubCell"/>
</dbReference>
<dbReference type="Proteomes" id="UP001516400">
    <property type="component" value="Unassembled WGS sequence"/>
</dbReference>
<evidence type="ECO:0000256" key="3">
    <source>
        <dbReference type="ARBA" id="ARBA00022448"/>
    </source>
</evidence>
<dbReference type="Gene3D" id="1.10.287.660">
    <property type="entry name" value="Helix hairpin bin"/>
    <property type="match status" value="1"/>
</dbReference>
<dbReference type="InterPro" id="IPR016135">
    <property type="entry name" value="UBQ-conjugating_enzyme/RWD"/>
</dbReference>
<dbReference type="GO" id="GO:0015031">
    <property type="term" value="P:protein transport"/>
    <property type="evidence" value="ECO:0007669"/>
    <property type="project" value="UniProtKB-UniRule"/>
</dbReference>
<evidence type="ECO:0000256" key="1">
    <source>
        <dbReference type="ARBA" id="ARBA00004633"/>
    </source>
</evidence>
<evidence type="ECO:0000313" key="10">
    <source>
        <dbReference type="EMBL" id="KAL3283591.1"/>
    </source>
</evidence>
<dbReference type="PROSITE" id="PS51314">
    <property type="entry name" value="VPS37_C"/>
    <property type="match status" value="1"/>
</dbReference>
<dbReference type="AlphaFoldDB" id="A0ABD2NXZ7"/>
<dbReference type="CDD" id="cd11685">
    <property type="entry name" value="UEV_TSG101-like"/>
    <property type="match status" value="1"/>
</dbReference>
<keyword evidence="5 7" id="KW-0653">Protein transport</keyword>
<keyword evidence="3 7" id="KW-0813">Transport</keyword>
<gene>
    <name evidence="10" type="ORF">HHI36_006729</name>
</gene>